<dbReference type="Proteomes" id="UP000237381">
    <property type="component" value="Unassembled WGS sequence"/>
</dbReference>
<organism evidence="1 2">
    <name type="scientific">Paraburkholderia eburnea</name>
    <dbReference type="NCBI Taxonomy" id="1189126"/>
    <lineage>
        <taxon>Bacteria</taxon>
        <taxon>Pseudomonadati</taxon>
        <taxon>Pseudomonadota</taxon>
        <taxon>Betaproteobacteria</taxon>
        <taxon>Burkholderiales</taxon>
        <taxon>Burkholderiaceae</taxon>
        <taxon>Paraburkholderia</taxon>
    </lineage>
</organism>
<dbReference type="AlphaFoldDB" id="A0A2S4MGM4"/>
<evidence type="ECO:0000313" key="2">
    <source>
        <dbReference type="Proteomes" id="UP000237381"/>
    </source>
</evidence>
<sequence length="97" mass="10556">MIDANHFDAARITERATMDDPTTWGPFTGSGYYPVDDAQLADALSGAEIVVHEEGFEAFEYIEGYLSSERGGIPFFAVKDRTPGAVHMLSAPGLDDR</sequence>
<name>A0A2S4MGM4_9BURK</name>
<keyword evidence="2" id="KW-1185">Reference proteome</keyword>
<reference evidence="1 2" key="1">
    <citation type="submission" date="2018-01" db="EMBL/GenBank/DDBJ databases">
        <title>Genomic Encyclopedia of Type Strains, Phase III (KMG-III): the genomes of soil and plant-associated and newly described type strains.</title>
        <authorList>
            <person name="Whitman W."/>
        </authorList>
    </citation>
    <scope>NUCLEOTIDE SEQUENCE [LARGE SCALE GENOMIC DNA]</scope>
    <source>
        <strain evidence="1 2">JCM 18070</strain>
    </source>
</reference>
<protein>
    <submittedName>
        <fullName evidence="1">Uncharacterized protein</fullName>
    </submittedName>
</protein>
<proteinExistence type="predicted"/>
<evidence type="ECO:0000313" key="1">
    <source>
        <dbReference type="EMBL" id="POR53882.1"/>
    </source>
</evidence>
<gene>
    <name evidence="1" type="ORF">B0G62_103464</name>
</gene>
<dbReference type="EMBL" id="PQGA01000003">
    <property type="protein sequence ID" value="POR53882.1"/>
    <property type="molecule type" value="Genomic_DNA"/>
</dbReference>
<comment type="caution">
    <text evidence="1">The sequence shown here is derived from an EMBL/GenBank/DDBJ whole genome shotgun (WGS) entry which is preliminary data.</text>
</comment>
<dbReference type="RefSeq" id="WP_103704078.1">
    <property type="nucleotide sequence ID" value="NZ_PQGA01000003.1"/>
</dbReference>
<dbReference type="OrthoDB" id="9941524at2"/>
<accession>A0A2S4MGM4</accession>